<protein>
    <submittedName>
        <fullName evidence="1">Uncharacterized protein</fullName>
    </submittedName>
</protein>
<reference evidence="1 2" key="1">
    <citation type="submission" date="2024-02" db="EMBL/GenBank/DDBJ databases">
        <title>Discinaceae phylogenomics.</title>
        <authorList>
            <person name="Dirks A.C."/>
            <person name="James T.Y."/>
        </authorList>
    </citation>
    <scope>NUCLEOTIDE SEQUENCE [LARGE SCALE GENOMIC DNA]</scope>
    <source>
        <strain evidence="1 2">ACD0624</strain>
    </source>
</reference>
<gene>
    <name evidence="1" type="ORF">Q9L58_009104</name>
</gene>
<name>A0ABR3G7U1_9PEZI</name>
<evidence type="ECO:0000313" key="2">
    <source>
        <dbReference type="Proteomes" id="UP001447188"/>
    </source>
</evidence>
<proteinExistence type="predicted"/>
<sequence length="89" mass="10926">MSRYYYVYHLPPDNRVPEWHYAYYAFDRPAHEYPDNRIYYPQWIFYDQDEAGEYTDVEDFVVEKAPGKLRRMATEVARLFKRKPGCFRG</sequence>
<dbReference type="Proteomes" id="UP001447188">
    <property type="component" value="Unassembled WGS sequence"/>
</dbReference>
<accession>A0ABR3G7U1</accession>
<evidence type="ECO:0000313" key="1">
    <source>
        <dbReference type="EMBL" id="KAL0632016.1"/>
    </source>
</evidence>
<organism evidence="1 2">
    <name type="scientific">Discina gigas</name>
    <dbReference type="NCBI Taxonomy" id="1032678"/>
    <lineage>
        <taxon>Eukaryota</taxon>
        <taxon>Fungi</taxon>
        <taxon>Dikarya</taxon>
        <taxon>Ascomycota</taxon>
        <taxon>Pezizomycotina</taxon>
        <taxon>Pezizomycetes</taxon>
        <taxon>Pezizales</taxon>
        <taxon>Discinaceae</taxon>
        <taxon>Discina</taxon>
    </lineage>
</organism>
<dbReference type="EMBL" id="JBBBZM010000193">
    <property type="protein sequence ID" value="KAL0632016.1"/>
    <property type="molecule type" value="Genomic_DNA"/>
</dbReference>
<keyword evidence="2" id="KW-1185">Reference proteome</keyword>
<comment type="caution">
    <text evidence="1">The sequence shown here is derived from an EMBL/GenBank/DDBJ whole genome shotgun (WGS) entry which is preliminary data.</text>
</comment>